<dbReference type="Gene3D" id="3.90.550.10">
    <property type="entry name" value="Spore Coat Polysaccharide Biosynthesis Protein SpsA, Chain A"/>
    <property type="match status" value="1"/>
</dbReference>
<keyword evidence="2" id="KW-0808">Transferase</keyword>
<dbReference type="AlphaFoldDB" id="A0A5P5X5P3"/>
<protein>
    <submittedName>
        <fullName evidence="2">Glycosyl transferase</fullName>
    </submittedName>
</protein>
<dbReference type="RefSeq" id="WP_180944538.1">
    <property type="nucleotide sequence ID" value="NZ_QRSI01000005.1"/>
</dbReference>
<organism evidence="2">
    <name type="scientific">Vibrio parahaemolyticus</name>
    <dbReference type="NCBI Taxonomy" id="670"/>
    <lineage>
        <taxon>Bacteria</taxon>
        <taxon>Pseudomonadati</taxon>
        <taxon>Pseudomonadota</taxon>
        <taxon>Gammaproteobacteria</taxon>
        <taxon>Vibrionales</taxon>
        <taxon>Vibrionaceae</taxon>
        <taxon>Vibrio</taxon>
    </lineage>
</organism>
<accession>A0A5P5X5P3</accession>
<dbReference type="GO" id="GO:0016758">
    <property type="term" value="F:hexosyltransferase activity"/>
    <property type="evidence" value="ECO:0007669"/>
    <property type="project" value="UniProtKB-ARBA"/>
</dbReference>
<evidence type="ECO:0000313" key="2">
    <source>
        <dbReference type="EMBL" id="QFF90427.1"/>
    </source>
</evidence>
<dbReference type="InterPro" id="IPR001173">
    <property type="entry name" value="Glyco_trans_2-like"/>
</dbReference>
<dbReference type="Pfam" id="PF00535">
    <property type="entry name" value="Glycos_transf_2"/>
    <property type="match status" value="1"/>
</dbReference>
<dbReference type="CDD" id="cd06433">
    <property type="entry name" value="GT_2_WfgS_like"/>
    <property type="match status" value="1"/>
</dbReference>
<evidence type="ECO:0000259" key="1">
    <source>
        <dbReference type="Pfam" id="PF00535"/>
    </source>
</evidence>
<proteinExistence type="predicted"/>
<dbReference type="InterPro" id="IPR029044">
    <property type="entry name" value="Nucleotide-diphossugar_trans"/>
</dbReference>
<dbReference type="PANTHER" id="PTHR22916:SF3">
    <property type="entry name" value="UDP-GLCNAC:BETAGAL BETA-1,3-N-ACETYLGLUCOSAMINYLTRANSFERASE-LIKE PROTEIN 1"/>
    <property type="match status" value="1"/>
</dbReference>
<dbReference type="EMBL" id="MK473646">
    <property type="protein sequence ID" value="QFF90427.1"/>
    <property type="molecule type" value="Genomic_DNA"/>
</dbReference>
<gene>
    <name evidence="2" type="primary">wcaE</name>
</gene>
<reference evidence="2" key="1">
    <citation type="journal article" date="2019" name="Int. J. Food Microbiol.">
        <title>Developing a novel molecular serotyping system based on capsular polysaccharide synthesis gene clusters of Vibrio parahaemolyticus.</title>
        <authorList>
            <person name="Pang Y."/>
            <person name="Guo X."/>
            <person name="Tian X."/>
            <person name="Liu F."/>
            <person name="Wang L."/>
            <person name="Wu J."/>
            <person name="Zhang S."/>
            <person name="Li S."/>
            <person name="Liu B."/>
        </authorList>
    </citation>
    <scope>NUCLEOTIDE SEQUENCE</scope>
    <source>
        <strain evidence="2">G3581</strain>
    </source>
</reference>
<dbReference type="SUPFAM" id="SSF53448">
    <property type="entry name" value="Nucleotide-diphospho-sugar transferases"/>
    <property type="match status" value="1"/>
</dbReference>
<name>A0A5P5X5P3_VIBPH</name>
<dbReference type="PANTHER" id="PTHR22916">
    <property type="entry name" value="GLYCOSYLTRANSFERASE"/>
    <property type="match status" value="1"/>
</dbReference>
<sequence>MERVNNGPKISIITVVFNGERTIEKTIQSVLSQGYSNIEYIIIDGSSTDKTMEIVSKYKDRVAKVISEPDKGIYDAINKGIKTSTGDLIGIINSDDWYEDEALETIVENYDPNIDIYHGYLRVVKDGKEYSVYRNSENFLDEKMISHPTCFISRDMYEKLGNYSLKYNYSSDFELMLRAKNTCAKFKSIDAILANFSLGGVSGEPKAVLETIRIRRDFGLPYKTHTKFIAYLAVLISKIKKLTK</sequence>
<feature type="domain" description="Glycosyltransferase 2-like" evidence="1">
    <location>
        <begin position="11"/>
        <end position="135"/>
    </location>
</feature>